<reference evidence="2" key="1">
    <citation type="submission" date="2020-04" db="EMBL/GenBank/DDBJ databases">
        <title>Deep metagenomics examines the oral microbiome during advanced dental caries in children, revealing novel taxa and co-occurrences with host molecules.</title>
        <authorList>
            <person name="Baker J.L."/>
            <person name="Morton J.T."/>
            <person name="Dinis M."/>
            <person name="Alvarez R."/>
            <person name="Tran N.C."/>
            <person name="Knight R."/>
            <person name="Edlund A."/>
        </authorList>
    </citation>
    <scope>NUCLEOTIDE SEQUENCE</scope>
    <source>
        <strain evidence="2">JCVI_25_bin.9</strain>
    </source>
</reference>
<name>A0A930N5U7_9BACT</name>
<dbReference type="PROSITE" id="PS51724">
    <property type="entry name" value="SPOR"/>
    <property type="match status" value="1"/>
</dbReference>
<dbReference type="RefSeq" id="WP_219496360.1">
    <property type="nucleotide sequence ID" value="NZ_CAUTFS010000008.1"/>
</dbReference>
<feature type="domain" description="SPOR" evidence="1">
    <location>
        <begin position="262"/>
        <end position="338"/>
    </location>
</feature>
<dbReference type="InterPro" id="IPR041268">
    <property type="entry name" value="HU-CCDC81_bac_2"/>
</dbReference>
<organism evidence="2 3">
    <name type="scientific">Prevotella histicola</name>
    <dbReference type="NCBI Taxonomy" id="470565"/>
    <lineage>
        <taxon>Bacteria</taxon>
        <taxon>Pseudomonadati</taxon>
        <taxon>Bacteroidota</taxon>
        <taxon>Bacteroidia</taxon>
        <taxon>Bacteroidales</taxon>
        <taxon>Prevotellaceae</taxon>
        <taxon>Prevotella</taxon>
    </lineage>
</organism>
<dbReference type="GO" id="GO:0042834">
    <property type="term" value="F:peptidoglycan binding"/>
    <property type="evidence" value="ECO:0007669"/>
    <property type="project" value="InterPro"/>
</dbReference>
<evidence type="ECO:0000313" key="2">
    <source>
        <dbReference type="EMBL" id="MBF1414887.1"/>
    </source>
</evidence>
<gene>
    <name evidence="2" type="ORF">HXN33_04805</name>
</gene>
<protein>
    <submittedName>
        <fullName evidence="2">HU-CCDC81 and SPOR domain-containing protein</fullName>
    </submittedName>
</protein>
<dbReference type="InterPro" id="IPR007730">
    <property type="entry name" value="SPOR-like_dom"/>
</dbReference>
<evidence type="ECO:0000259" key="1">
    <source>
        <dbReference type="PROSITE" id="PS51724"/>
    </source>
</evidence>
<dbReference type="EMBL" id="JABZSQ010000067">
    <property type="protein sequence ID" value="MBF1414887.1"/>
    <property type="molecule type" value="Genomic_DNA"/>
</dbReference>
<comment type="caution">
    <text evidence="2">The sequence shown here is derived from an EMBL/GenBank/DDBJ whole genome shotgun (WGS) entry which is preliminary data.</text>
</comment>
<dbReference type="Pfam" id="PF18174">
    <property type="entry name" value="HU-CCDC81_bac_1"/>
    <property type="match status" value="1"/>
</dbReference>
<dbReference type="Proteomes" id="UP000757461">
    <property type="component" value="Unassembled WGS sequence"/>
</dbReference>
<accession>A0A930N5U7</accession>
<dbReference type="InterPro" id="IPR040495">
    <property type="entry name" value="HU-CCDC81_bac_1"/>
</dbReference>
<dbReference type="Pfam" id="PF05036">
    <property type="entry name" value="SPOR"/>
    <property type="match status" value="1"/>
</dbReference>
<proteinExistence type="predicted"/>
<dbReference type="Pfam" id="PF18175">
    <property type="entry name" value="HU-CCDC81_bac_2"/>
    <property type="match status" value="1"/>
</dbReference>
<evidence type="ECO:0000313" key="3">
    <source>
        <dbReference type="Proteomes" id="UP000757461"/>
    </source>
</evidence>
<dbReference type="AlphaFoldDB" id="A0A930N5U7"/>
<sequence length="341" mass="38071">MSLSNKITNFANVTKLERHIEILLLKNDCVIVPGLGGFVAHHIKARYDEQDGMFLPPYRTLGFNAQLTMNDSLLVQSYVDAYDLSYPEALSQIEEEVAELYHTLENEGCVELNGLGKLYTNAERKLQFEPFESGILTPNYYGLSSFELPLLRLKRATDASAIADASANKHKVIYIDATNKKDKRISISVKAFRNSAAAAALLAATLLIAFPISNRKGLPEQQVKSGVLYNIFDSSDTSNASAQVRPVRTATVEAQRSLKKPEENPHYWTIVLASHVTEPNARAYVEYFQKRGFSETRVYEGVGSIKVLYGFYASQHEAYAKLKSMNTTPGFKKAWVLEIGQ</sequence>